<feature type="transmembrane region" description="Helical" evidence="7">
    <location>
        <begin position="73"/>
        <end position="96"/>
    </location>
</feature>
<evidence type="ECO:0000256" key="1">
    <source>
        <dbReference type="ARBA" id="ARBA00004651"/>
    </source>
</evidence>
<keyword evidence="4 7" id="KW-0812">Transmembrane</keyword>
<dbReference type="Pfam" id="PF00528">
    <property type="entry name" value="BPD_transp_1"/>
    <property type="match status" value="1"/>
</dbReference>
<dbReference type="InterPro" id="IPR000515">
    <property type="entry name" value="MetI-like"/>
</dbReference>
<evidence type="ECO:0000256" key="6">
    <source>
        <dbReference type="ARBA" id="ARBA00023136"/>
    </source>
</evidence>
<evidence type="ECO:0000313" key="10">
    <source>
        <dbReference type="Proteomes" id="UP000565468"/>
    </source>
</evidence>
<dbReference type="RefSeq" id="WP_169506395.1">
    <property type="nucleotide sequence ID" value="NZ_JABBPN010000020.1"/>
</dbReference>
<dbReference type="AlphaFoldDB" id="A0A848MAC8"/>
<dbReference type="InterPro" id="IPR035906">
    <property type="entry name" value="MetI-like_sf"/>
</dbReference>
<evidence type="ECO:0000313" key="9">
    <source>
        <dbReference type="EMBL" id="NMO97625.1"/>
    </source>
</evidence>
<dbReference type="Gene3D" id="1.10.3720.10">
    <property type="entry name" value="MetI-like"/>
    <property type="match status" value="1"/>
</dbReference>
<keyword evidence="10" id="KW-1185">Reference proteome</keyword>
<dbReference type="PROSITE" id="PS50928">
    <property type="entry name" value="ABC_TM1"/>
    <property type="match status" value="1"/>
</dbReference>
<dbReference type="CDD" id="cd06261">
    <property type="entry name" value="TM_PBP2"/>
    <property type="match status" value="1"/>
</dbReference>
<dbReference type="EMBL" id="JABBPN010000020">
    <property type="protein sequence ID" value="NMO97625.1"/>
    <property type="molecule type" value="Genomic_DNA"/>
</dbReference>
<feature type="transmembrane region" description="Helical" evidence="7">
    <location>
        <begin position="142"/>
        <end position="162"/>
    </location>
</feature>
<feature type="transmembrane region" description="Helical" evidence="7">
    <location>
        <begin position="261"/>
        <end position="278"/>
    </location>
</feature>
<dbReference type="SUPFAM" id="SSF161098">
    <property type="entry name" value="MetI-like"/>
    <property type="match status" value="1"/>
</dbReference>
<reference evidence="9 10" key="1">
    <citation type="submission" date="2020-04" db="EMBL/GenBank/DDBJ databases">
        <title>Paenibacillus algicola sp. nov., a novel marine bacterium producing alginate lyase.</title>
        <authorList>
            <person name="Huang H."/>
        </authorList>
    </citation>
    <scope>NUCLEOTIDE SEQUENCE [LARGE SCALE GENOMIC DNA]</scope>
    <source>
        <strain evidence="9 10">L7-75</strain>
    </source>
</reference>
<evidence type="ECO:0000256" key="4">
    <source>
        <dbReference type="ARBA" id="ARBA00022692"/>
    </source>
</evidence>
<feature type="domain" description="ABC transmembrane type-1" evidence="8">
    <location>
        <begin position="73"/>
        <end position="277"/>
    </location>
</feature>
<name>A0A848MAC8_PAELE</name>
<accession>A0A848MAC8</accession>
<proteinExistence type="inferred from homology"/>
<keyword evidence="2 7" id="KW-0813">Transport</keyword>
<keyword evidence="6 7" id="KW-0472">Membrane</keyword>
<feature type="transmembrane region" description="Helical" evidence="7">
    <location>
        <begin position="108"/>
        <end position="130"/>
    </location>
</feature>
<dbReference type="PANTHER" id="PTHR43744">
    <property type="entry name" value="ABC TRANSPORTER PERMEASE PROTEIN MG189-RELATED-RELATED"/>
    <property type="match status" value="1"/>
</dbReference>
<comment type="similarity">
    <text evidence="7">Belongs to the binding-protein-dependent transport system permease family.</text>
</comment>
<dbReference type="Proteomes" id="UP000565468">
    <property type="component" value="Unassembled WGS sequence"/>
</dbReference>
<evidence type="ECO:0000256" key="7">
    <source>
        <dbReference type="RuleBase" id="RU363032"/>
    </source>
</evidence>
<keyword evidence="5 7" id="KW-1133">Transmembrane helix</keyword>
<sequence length="293" mass="32600">MEKKMKFSTFDVINTMIILLGVVICLAPFLHILSISLSGTGPIMSGKVTIFPVELNFEAYARVLSDNSMIRSMLFTIMLTAVFTASAMIMTTMAAYALSYANLKGRNLFMFIIVFTMFFGGGLIPEYLLIKSLNILDTMSVLILPGLISPFYMIIMITFFRSTIPESLNEAAEIDGCSDFGKLFRIILPLSLPVLATLSLFYAVGRWNGFRDALFFITDQDLYPLQLKLYQMVMNNMISEVTLSEGTNAAAVKYLPESLKAASIMFATVPILIVYPWLQRYFVSGLTLGSVKG</sequence>
<evidence type="ECO:0000256" key="2">
    <source>
        <dbReference type="ARBA" id="ARBA00022448"/>
    </source>
</evidence>
<evidence type="ECO:0000256" key="3">
    <source>
        <dbReference type="ARBA" id="ARBA00022475"/>
    </source>
</evidence>
<gene>
    <name evidence="9" type="ORF">HII30_17815</name>
</gene>
<feature type="transmembrane region" description="Helical" evidence="7">
    <location>
        <begin position="12"/>
        <end position="37"/>
    </location>
</feature>
<evidence type="ECO:0000259" key="8">
    <source>
        <dbReference type="PROSITE" id="PS50928"/>
    </source>
</evidence>
<feature type="transmembrane region" description="Helical" evidence="7">
    <location>
        <begin position="183"/>
        <end position="204"/>
    </location>
</feature>
<dbReference type="GO" id="GO:0005886">
    <property type="term" value="C:plasma membrane"/>
    <property type="evidence" value="ECO:0007669"/>
    <property type="project" value="UniProtKB-SubCell"/>
</dbReference>
<protein>
    <submittedName>
        <fullName evidence="9">Carbohydrate ABC transporter permease</fullName>
    </submittedName>
</protein>
<keyword evidence="3" id="KW-1003">Cell membrane</keyword>
<comment type="caution">
    <text evidence="9">The sequence shown here is derived from an EMBL/GenBank/DDBJ whole genome shotgun (WGS) entry which is preliminary data.</text>
</comment>
<dbReference type="PANTHER" id="PTHR43744:SF9">
    <property type="entry name" value="POLYGALACTURONAN_RHAMNOGALACTURONAN TRANSPORT SYSTEM PERMEASE PROTEIN YTCP"/>
    <property type="match status" value="1"/>
</dbReference>
<dbReference type="GO" id="GO:0055085">
    <property type="term" value="P:transmembrane transport"/>
    <property type="evidence" value="ECO:0007669"/>
    <property type="project" value="InterPro"/>
</dbReference>
<comment type="subcellular location">
    <subcellularLocation>
        <location evidence="1 7">Cell membrane</location>
        <topology evidence="1 7">Multi-pass membrane protein</topology>
    </subcellularLocation>
</comment>
<organism evidence="9 10">
    <name type="scientific">Paenibacillus lemnae</name>
    <dbReference type="NCBI Taxonomy" id="1330551"/>
    <lineage>
        <taxon>Bacteria</taxon>
        <taxon>Bacillati</taxon>
        <taxon>Bacillota</taxon>
        <taxon>Bacilli</taxon>
        <taxon>Bacillales</taxon>
        <taxon>Paenibacillaceae</taxon>
        <taxon>Paenibacillus</taxon>
    </lineage>
</organism>
<evidence type="ECO:0000256" key="5">
    <source>
        <dbReference type="ARBA" id="ARBA00022989"/>
    </source>
</evidence>